<name>A0A2P2JWG1_RHIMU</name>
<accession>A0A2P2JWG1</accession>
<reference evidence="1" key="1">
    <citation type="submission" date="2018-02" db="EMBL/GenBank/DDBJ databases">
        <title>Rhizophora mucronata_Transcriptome.</title>
        <authorList>
            <person name="Meera S.P."/>
            <person name="Sreeshan A."/>
            <person name="Augustine A."/>
        </authorList>
    </citation>
    <scope>NUCLEOTIDE SEQUENCE</scope>
    <source>
        <tissue evidence="1">Leaf</tissue>
    </source>
</reference>
<evidence type="ECO:0000313" key="1">
    <source>
        <dbReference type="EMBL" id="MBW97782.1"/>
    </source>
</evidence>
<proteinExistence type="predicted"/>
<dbReference type="AlphaFoldDB" id="A0A2P2JWG1"/>
<organism evidence="1">
    <name type="scientific">Rhizophora mucronata</name>
    <name type="common">Asiatic mangrove</name>
    <dbReference type="NCBI Taxonomy" id="61149"/>
    <lineage>
        <taxon>Eukaryota</taxon>
        <taxon>Viridiplantae</taxon>
        <taxon>Streptophyta</taxon>
        <taxon>Embryophyta</taxon>
        <taxon>Tracheophyta</taxon>
        <taxon>Spermatophyta</taxon>
        <taxon>Magnoliopsida</taxon>
        <taxon>eudicotyledons</taxon>
        <taxon>Gunneridae</taxon>
        <taxon>Pentapetalae</taxon>
        <taxon>rosids</taxon>
        <taxon>fabids</taxon>
        <taxon>Malpighiales</taxon>
        <taxon>Rhizophoraceae</taxon>
        <taxon>Rhizophora</taxon>
    </lineage>
</organism>
<dbReference type="EMBL" id="GGEC01017299">
    <property type="protein sequence ID" value="MBW97782.1"/>
    <property type="molecule type" value="Transcribed_RNA"/>
</dbReference>
<sequence>MAAIIIIRFASPISVSFSAVHSVLPKPDFKTTGLPILEKTASVLSQHRFIEANARGDVFFSSI</sequence>
<protein>
    <submittedName>
        <fullName evidence="1">Uncharacterized protein MANES_10G144000</fullName>
    </submittedName>
</protein>